<sequence length="152" mass="16549">MRQDRYKRELRWLVRGVRFESRPVELGGMKEGGGGGGFTLAVSGGQGSNPSQETPSPLPSSPERELNLNLPVIGSIAQHESSVLSNYATEAAYKNPRLSRKFIKTPLSIRPLPLPDERGERGLPQEAALQHGGEDGHLVVERPPETSAVVQM</sequence>
<reference evidence="2" key="1">
    <citation type="submission" date="2020-11" db="EMBL/GenBank/DDBJ databases">
        <authorList>
            <person name="Tran Van P."/>
        </authorList>
    </citation>
    <scope>NUCLEOTIDE SEQUENCE</scope>
</reference>
<gene>
    <name evidence="2" type="ORF">TGEB3V08_LOCUS2118</name>
</gene>
<proteinExistence type="predicted"/>
<feature type="compositionally biased region" description="Basic and acidic residues" evidence="1">
    <location>
        <begin position="132"/>
        <end position="144"/>
    </location>
</feature>
<name>A0A7R9PIR6_TIMGE</name>
<evidence type="ECO:0000256" key="1">
    <source>
        <dbReference type="SAM" id="MobiDB-lite"/>
    </source>
</evidence>
<feature type="region of interest" description="Disordered" evidence="1">
    <location>
        <begin position="25"/>
        <end position="65"/>
    </location>
</feature>
<feature type="region of interest" description="Disordered" evidence="1">
    <location>
        <begin position="130"/>
        <end position="152"/>
    </location>
</feature>
<accession>A0A7R9PIR6</accession>
<feature type="compositionally biased region" description="Gly residues" evidence="1">
    <location>
        <begin position="29"/>
        <end position="38"/>
    </location>
</feature>
<organism evidence="2">
    <name type="scientific">Timema genevievae</name>
    <name type="common">Walking stick</name>
    <dbReference type="NCBI Taxonomy" id="629358"/>
    <lineage>
        <taxon>Eukaryota</taxon>
        <taxon>Metazoa</taxon>
        <taxon>Ecdysozoa</taxon>
        <taxon>Arthropoda</taxon>
        <taxon>Hexapoda</taxon>
        <taxon>Insecta</taxon>
        <taxon>Pterygota</taxon>
        <taxon>Neoptera</taxon>
        <taxon>Polyneoptera</taxon>
        <taxon>Phasmatodea</taxon>
        <taxon>Timematodea</taxon>
        <taxon>Timematoidea</taxon>
        <taxon>Timematidae</taxon>
        <taxon>Timema</taxon>
    </lineage>
</organism>
<dbReference type="EMBL" id="OE839637">
    <property type="protein sequence ID" value="CAD7587991.1"/>
    <property type="molecule type" value="Genomic_DNA"/>
</dbReference>
<dbReference type="AlphaFoldDB" id="A0A7R9PIR6"/>
<evidence type="ECO:0000313" key="2">
    <source>
        <dbReference type="EMBL" id="CAD7587991.1"/>
    </source>
</evidence>
<protein>
    <submittedName>
        <fullName evidence="2">Uncharacterized protein</fullName>
    </submittedName>
</protein>